<dbReference type="AlphaFoldDB" id="K1SJP9"/>
<gene>
    <name evidence="2" type="ORF">OBE_11485</name>
</gene>
<evidence type="ECO:0000313" key="2">
    <source>
        <dbReference type="EMBL" id="EKC55604.1"/>
    </source>
</evidence>
<name>K1SJP9_9ZZZZ</name>
<protein>
    <submittedName>
        <fullName evidence="2">Uncharacterized protein</fullName>
    </submittedName>
</protein>
<proteinExistence type="predicted"/>
<feature type="non-terminal residue" evidence="2">
    <location>
        <position position="1"/>
    </location>
</feature>
<organism evidence="2">
    <name type="scientific">human gut metagenome</name>
    <dbReference type="NCBI Taxonomy" id="408170"/>
    <lineage>
        <taxon>unclassified sequences</taxon>
        <taxon>metagenomes</taxon>
        <taxon>organismal metagenomes</taxon>
    </lineage>
</organism>
<feature type="region of interest" description="Disordered" evidence="1">
    <location>
        <begin position="33"/>
        <end position="54"/>
    </location>
</feature>
<sequence length="94" mass="10629">VISCVYIYLFGIVQVVHVSADNEREIEVSIPEATTSAETEKTPETTTIKLQDDKKPNTCRCKGTDYSNHQGGNDHIYNYGKKTTHPHLRRIIPL</sequence>
<reference evidence="2" key="1">
    <citation type="journal article" date="2013" name="Environ. Microbiol.">
        <title>Microbiota from the distal guts of lean and obese adolescents exhibit partial functional redundancy besides clear differences in community structure.</title>
        <authorList>
            <person name="Ferrer M."/>
            <person name="Ruiz A."/>
            <person name="Lanza F."/>
            <person name="Haange S.B."/>
            <person name="Oberbach A."/>
            <person name="Till H."/>
            <person name="Bargiela R."/>
            <person name="Campoy C."/>
            <person name="Segura M.T."/>
            <person name="Richter M."/>
            <person name="von Bergen M."/>
            <person name="Seifert J."/>
            <person name="Suarez A."/>
        </authorList>
    </citation>
    <scope>NUCLEOTIDE SEQUENCE</scope>
</reference>
<dbReference type="EMBL" id="AJWZ01007908">
    <property type="protein sequence ID" value="EKC55604.1"/>
    <property type="molecule type" value="Genomic_DNA"/>
</dbReference>
<comment type="caution">
    <text evidence="2">The sequence shown here is derived from an EMBL/GenBank/DDBJ whole genome shotgun (WGS) entry which is preliminary data.</text>
</comment>
<evidence type="ECO:0000256" key="1">
    <source>
        <dbReference type="SAM" id="MobiDB-lite"/>
    </source>
</evidence>
<accession>K1SJP9</accession>